<dbReference type="InterPro" id="IPR038727">
    <property type="entry name" value="NadR/Ttd14_AAA_dom"/>
</dbReference>
<feature type="domain" description="NadR/Ttd14 AAA" evidence="1">
    <location>
        <begin position="5"/>
        <end position="166"/>
    </location>
</feature>
<dbReference type="InterPro" id="IPR027417">
    <property type="entry name" value="P-loop_NTPase"/>
</dbReference>
<name>A0ABY2XL29_9GAMM</name>
<evidence type="ECO:0000259" key="1">
    <source>
        <dbReference type="Pfam" id="PF13521"/>
    </source>
</evidence>
<dbReference type="SUPFAM" id="SSF52540">
    <property type="entry name" value="P-loop containing nucleoside triphosphate hydrolases"/>
    <property type="match status" value="1"/>
</dbReference>
<organism evidence="2 3">
    <name type="scientific">Alloalcanivorax gelatiniphagus</name>
    <dbReference type="NCBI Taxonomy" id="1194167"/>
    <lineage>
        <taxon>Bacteria</taxon>
        <taxon>Pseudomonadati</taxon>
        <taxon>Pseudomonadota</taxon>
        <taxon>Gammaproteobacteria</taxon>
        <taxon>Oceanospirillales</taxon>
        <taxon>Alcanivoracaceae</taxon>
        <taxon>Alloalcanivorax</taxon>
    </lineage>
</organism>
<dbReference type="Pfam" id="PF13521">
    <property type="entry name" value="AAA_28"/>
    <property type="match status" value="1"/>
</dbReference>
<reference evidence="2 3" key="1">
    <citation type="submission" date="2019-05" db="EMBL/GenBank/DDBJ databases">
        <title>Genome of Alcanivorax gelatiniphagus, an oil degrading marine bacteria.</title>
        <authorList>
            <person name="Kwon K.K."/>
        </authorList>
    </citation>
    <scope>NUCLEOTIDE SEQUENCE [LARGE SCALE GENOMIC DNA]</scope>
    <source>
        <strain evidence="2 3">MEBiC 08158</strain>
    </source>
</reference>
<dbReference type="Gene3D" id="3.40.50.300">
    <property type="entry name" value="P-loop containing nucleotide triphosphate hydrolases"/>
    <property type="match status" value="1"/>
</dbReference>
<sequence length="188" mass="20893">MNRAFVITGGPGGGKTTLLDALAQQGVRVAPEAARRIIRTRLGQGLPPRPEPAAFAREILASDMEQYRVAQAHDGVTFFDRGVPDALYMLDQACAITREEVAALVRRFPYNNTVFLLPPWEDIYGTDAERDQSFEQAVEVFQGMSRWYTQWGYRTVEVPRVSVANRIAFIQKITGPDSTRAGFAGVDL</sequence>
<dbReference type="RefSeq" id="WP_138773079.1">
    <property type="nucleotide sequence ID" value="NZ_JBHSSX010000003.1"/>
</dbReference>
<dbReference type="EMBL" id="VCQT01000038">
    <property type="protein sequence ID" value="TMW11934.1"/>
    <property type="molecule type" value="Genomic_DNA"/>
</dbReference>
<comment type="caution">
    <text evidence="2">The sequence shown here is derived from an EMBL/GenBank/DDBJ whole genome shotgun (WGS) entry which is preliminary data.</text>
</comment>
<dbReference type="Proteomes" id="UP000739180">
    <property type="component" value="Unassembled WGS sequence"/>
</dbReference>
<accession>A0ABY2XL29</accession>
<evidence type="ECO:0000313" key="3">
    <source>
        <dbReference type="Proteomes" id="UP000739180"/>
    </source>
</evidence>
<evidence type="ECO:0000313" key="2">
    <source>
        <dbReference type="EMBL" id="TMW11934.1"/>
    </source>
</evidence>
<protein>
    <recommendedName>
        <fullName evidence="1">NadR/Ttd14 AAA domain-containing protein</fullName>
    </recommendedName>
</protein>
<proteinExistence type="predicted"/>
<gene>
    <name evidence="2" type="ORF">FGS76_12980</name>
</gene>
<keyword evidence="3" id="KW-1185">Reference proteome</keyword>